<keyword evidence="8 9" id="KW-0472">Membrane</keyword>
<evidence type="ECO:0000256" key="8">
    <source>
        <dbReference type="ARBA" id="ARBA00023136"/>
    </source>
</evidence>
<evidence type="ECO:0000313" key="10">
    <source>
        <dbReference type="EMBL" id="EDM76448.1"/>
    </source>
</evidence>
<dbReference type="InterPro" id="IPR038379">
    <property type="entry name" value="SecE_sf"/>
</dbReference>
<reference evidence="10 11" key="1">
    <citation type="submission" date="2007-06" db="EMBL/GenBank/DDBJ databases">
        <authorList>
            <person name="Shimkets L."/>
            <person name="Ferriera S."/>
            <person name="Johnson J."/>
            <person name="Kravitz S."/>
            <person name="Beeson K."/>
            <person name="Sutton G."/>
            <person name="Rogers Y.-H."/>
            <person name="Friedman R."/>
            <person name="Frazier M."/>
            <person name="Venter J.C."/>
        </authorList>
    </citation>
    <scope>NUCLEOTIDE SEQUENCE [LARGE SCALE GENOMIC DNA]</scope>
    <source>
        <strain evidence="10 11">SIR-1</strain>
    </source>
</reference>
<accession>A6GCJ1</accession>
<keyword evidence="3 9" id="KW-1003">Cell membrane</keyword>
<dbReference type="PANTHER" id="PTHR33910">
    <property type="entry name" value="PROTEIN TRANSLOCASE SUBUNIT SECE"/>
    <property type="match status" value="1"/>
</dbReference>
<gene>
    <name evidence="9" type="primary">secE</name>
    <name evidence="10" type="ORF">PPSIR1_23984</name>
</gene>
<dbReference type="GO" id="GO:0005886">
    <property type="term" value="C:plasma membrane"/>
    <property type="evidence" value="ECO:0007669"/>
    <property type="project" value="UniProtKB-UniRule"/>
</dbReference>
<keyword evidence="2 9" id="KW-0813">Transport</keyword>
<comment type="subunit">
    <text evidence="9">Component of the Sec protein translocase complex. Heterotrimer consisting of SecY, SecE and SecG subunits. The heterotrimers can form oligomers, although 1 heterotrimer is thought to be able to translocate proteins. Interacts with the ribosome. Interacts with SecDF, and other proteins may be involved. Interacts with SecA.</text>
</comment>
<dbReference type="AlphaFoldDB" id="A6GCJ1"/>
<dbReference type="STRING" id="391625.PPSIR1_23984"/>
<evidence type="ECO:0000256" key="2">
    <source>
        <dbReference type="ARBA" id="ARBA00022448"/>
    </source>
</evidence>
<protein>
    <recommendedName>
        <fullName evidence="9">Protein translocase subunit SecE</fullName>
    </recommendedName>
</protein>
<dbReference type="EMBL" id="ABCS01000065">
    <property type="protein sequence ID" value="EDM76448.1"/>
    <property type="molecule type" value="Genomic_DNA"/>
</dbReference>
<name>A6GCJ1_9BACT</name>
<comment type="subcellular location">
    <subcellularLocation>
        <location evidence="1">Membrane</location>
    </subcellularLocation>
</comment>
<dbReference type="GO" id="GO:0008320">
    <property type="term" value="F:protein transmembrane transporter activity"/>
    <property type="evidence" value="ECO:0007669"/>
    <property type="project" value="UniProtKB-UniRule"/>
</dbReference>
<dbReference type="GO" id="GO:0009306">
    <property type="term" value="P:protein secretion"/>
    <property type="evidence" value="ECO:0007669"/>
    <property type="project" value="UniProtKB-UniRule"/>
</dbReference>
<comment type="similarity">
    <text evidence="9">Belongs to the SecE/SEC61-gamma family.</text>
</comment>
<proteinExistence type="inferred from homology"/>
<dbReference type="InterPro" id="IPR001901">
    <property type="entry name" value="Translocase_SecE/Sec61-g"/>
</dbReference>
<evidence type="ECO:0000256" key="6">
    <source>
        <dbReference type="ARBA" id="ARBA00022989"/>
    </source>
</evidence>
<evidence type="ECO:0000256" key="1">
    <source>
        <dbReference type="ARBA" id="ARBA00004370"/>
    </source>
</evidence>
<dbReference type="GO" id="GO:0006605">
    <property type="term" value="P:protein targeting"/>
    <property type="evidence" value="ECO:0007669"/>
    <property type="project" value="UniProtKB-UniRule"/>
</dbReference>
<evidence type="ECO:0000313" key="11">
    <source>
        <dbReference type="Proteomes" id="UP000005801"/>
    </source>
</evidence>
<dbReference type="PANTHER" id="PTHR33910:SF1">
    <property type="entry name" value="PROTEIN TRANSLOCASE SUBUNIT SECE"/>
    <property type="match status" value="1"/>
</dbReference>
<dbReference type="NCBIfam" id="TIGR00964">
    <property type="entry name" value="secE_bact"/>
    <property type="match status" value="1"/>
</dbReference>
<dbReference type="GO" id="GO:0065002">
    <property type="term" value="P:intracellular protein transmembrane transport"/>
    <property type="evidence" value="ECO:0007669"/>
    <property type="project" value="UniProtKB-UniRule"/>
</dbReference>
<keyword evidence="11" id="KW-1185">Reference proteome</keyword>
<dbReference type="PRINTS" id="PR01650">
    <property type="entry name" value="SECETRNLCASE"/>
</dbReference>
<dbReference type="Pfam" id="PF00584">
    <property type="entry name" value="SecE"/>
    <property type="match status" value="1"/>
</dbReference>
<dbReference type="GO" id="GO:0043952">
    <property type="term" value="P:protein transport by the Sec complex"/>
    <property type="evidence" value="ECO:0007669"/>
    <property type="project" value="UniProtKB-UniRule"/>
</dbReference>
<evidence type="ECO:0000256" key="3">
    <source>
        <dbReference type="ARBA" id="ARBA00022475"/>
    </source>
</evidence>
<keyword evidence="6 9" id="KW-1133">Transmembrane helix</keyword>
<evidence type="ECO:0000256" key="5">
    <source>
        <dbReference type="ARBA" id="ARBA00022927"/>
    </source>
</evidence>
<dbReference type="RefSeq" id="WP_006974432.1">
    <property type="nucleotide sequence ID" value="NZ_ABCS01000065.1"/>
</dbReference>
<dbReference type="InterPro" id="IPR005807">
    <property type="entry name" value="SecE_bac"/>
</dbReference>
<comment type="caution">
    <text evidence="9">Lacks conserved residue(s) required for the propagation of feature annotation.</text>
</comment>
<evidence type="ECO:0000256" key="9">
    <source>
        <dbReference type="HAMAP-Rule" id="MF_00422"/>
    </source>
</evidence>
<organism evidence="10 11">
    <name type="scientific">Plesiocystis pacifica SIR-1</name>
    <dbReference type="NCBI Taxonomy" id="391625"/>
    <lineage>
        <taxon>Bacteria</taxon>
        <taxon>Pseudomonadati</taxon>
        <taxon>Myxococcota</taxon>
        <taxon>Polyangia</taxon>
        <taxon>Nannocystales</taxon>
        <taxon>Nannocystaceae</taxon>
        <taxon>Plesiocystis</taxon>
    </lineage>
</organism>
<sequence>MFGNLVENVWGWGWAQWPATIPRPNEFWAQGIGAIIGISLIVYLWSREQHFKFISDVATEVSQIVWPTRAETRAATVVVVIITLICSGILWLMDTFWSQATSWLYEL</sequence>
<keyword evidence="4 9" id="KW-0812">Transmembrane</keyword>
<keyword evidence="5 9" id="KW-0653">Protein transport</keyword>
<feature type="transmembrane region" description="Helical" evidence="9">
    <location>
        <begin position="27"/>
        <end position="45"/>
    </location>
</feature>
<comment type="function">
    <text evidence="9">Essential subunit of the Sec protein translocation channel SecYEG. Clamps together the 2 halves of SecY. May contact the channel plug during translocation.</text>
</comment>
<dbReference type="Gene3D" id="1.20.5.1030">
    <property type="entry name" value="Preprotein translocase secy subunit"/>
    <property type="match status" value="1"/>
</dbReference>
<dbReference type="OrthoDB" id="5515000at2"/>
<comment type="caution">
    <text evidence="10">The sequence shown here is derived from an EMBL/GenBank/DDBJ whole genome shotgun (WGS) entry which is preliminary data.</text>
</comment>
<keyword evidence="7 9" id="KW-0811">Translocation</keyword>
<evidence type="ECO:0000256" key="7">
    <source>
        <dbReference type="ARBA" id="ARBA00023010"/>
    </source>
</evidence>
<feature type="transmembrane region" description="Helical" evidence="9">
    <location>
        <begin position="74"/>
        <end position="93"/>
    </location>
</feature>
<evidence type="ECO:0000256" key="4">
    <source>
        <dbReference type="ARBA" id="ARBA00022692"/>
    </source>
</evidence>
<dbReference type="Proteomes" id="UP000005801">
    <property type="component" value="Unassembled WGS sequence"/>
</dbReference>
<dbReference type="HAMAP" id="MF_00422">
    <property type="entry name" value="SecE"/>
    <property type="match status" value="1"/>
</dbReference>